<accession>A0ABV9GKR2</accession>
<evidence type="ECO:0000259" key="2">
    <source>
        <dbReference type="Pfam" id="PF17881"/>
    </source>
</evidence>
<reference evidence="4" key="1">
    <citation type="journal article" date="2019" name="Int. J. Syst. Evol. Microbiol.">
        <title>The Global Catalogue of Microorganisms (GCM) 10K type strain sequencing project: providing services to taxonomists for standard genome sequencing and annotation.</title>
        <authorList>
            <consortium name="The Broad Institute Genomics Platform"/>
            <consortium name="The Broad Institute Genome Sequencing Center for Infectious Disease"/>
            <person name="Wu L."/>
            <person name="Ma J."/>
        </authorList>
    </citation>
    <scope>NUCLEOTIDE SEQUENCE [LARGE SCALE GENOMIC DNA]</scope>
    <source>
        <strain evidence="4">CGMCC 1.16306</strain>
    </source>
</reference>
<dbReference type="SUPFAM" id="SSF54403">
    <property type="entry name" value="Cystatin/monellin"/>
    <property type="match status" value="2"/>
</dbReference>
<feature type="domain" description="Cell wall elongation regulator TseB-like" evidence="2">
    <location>
        <begin position="37"/>
        <end position="80"/>
    </location>
</feature>
<dbReference type="Pfam" id="PF03413">
    <property type="entry name" value="PepSY"/>
    <property type="match status" value="1"/>
</dbReference>
<dbReference type="InterPro" id="IPR046350">
    <property type="entry name" value="Cystatin_sf"/>
</dbReference>
<gene>
    <name evidence="3" type="ORF">ACFO4N_03425</name>
</gene>
<protein>
    <submittedName>
        <fullName evidence="3">DUF5590 domain-containing protein</fullName>
    </submittedName>
</protein>
<dbReference type="InterPro" id="IPR041401">
    <property type="entry name" value="TseB-like_dom"/>
</dbReference>
<keyword evidence="4" id="KW-1185">Reference proteome</keyword>
<dbReference type="Pfam" id="PF17881">
    <property type="entry name" value="TseB"/>
    <property type="match status" value="1"/>
</dbReference>
<dbReference type="RefSeq" id="WP_376844801.1">
    <property type="nucleotide sequence ID" value="NZ_JBHSFW010000001.1"/>
</dbReference>
<comment type="caution">
    <text evidence="3">The sequence shown here is derived from an EMBL/GenBank/DDBJ whole genome shotgun (WGS) entry which is preliminary data.</text>
</comment>
<sequence>MKKWLIIGLVVLIFIIWQGIAIYRDALSDKNSGNHFAVEQAEAQYDIRKIKSVTPFYGKQAYHVVEATLQNNSSVYIWVPDKKSDHRLKMLPISSGFSKAEILHAFKAQVPYKRIISTSLGMIDDQPAWEIVYIDNESHYVFSYYDFHNGDSLSAPIALK</sequence>
<dbReference type="Proteomes" id="UP001596022">
    <property type="component" value="Unassembled WGS sequence"/>
</dbReference>
<dbReference type="EMBL" id="JBHSFW010000001">
    <property type="protein sequence ID" value="MFC4617775.1"/>
    <property type="molecule type" value="Genomic_DNA"/>
</dbReference>
<dbReference type="InterPro" id="IPR025711">
    <property type="entry name" value="PepSY"/>
</dbReference>
<organism evidence="3 4">
    <name type="scientific">Camelliibacillus cellulosilyticus</name>
    <dbReference type="NCBI Taxonomy" id="2174486"/>
    <lineage>
        <taxon>Bacteria</taxon>
        <taxon>Bacillati</taxon>
        <taxon>Bacillota</taxon>
        <taxon>Bacilli</taxon>
        <taxon>Bacillales</taxon>
        <taxon>Sporolactobacillaceae</taxon>
        <taxon>Camelliibacillus</taxon>
    </lineage>
</organism>
<proteinExistence type="predicted"/>
<name>A0ABV9GKR2_9BACL</name>
<feature type="domain" description="PepSY" evidence="1">
    <location>
        <begin position="98"/>
        <end position="151"/>
    </location>
</feature>
<evidence type="ECO:0000313" key="3">
    <source>
        <dbReference type="EMBL" id="MFC4617775.1"/>
    </source>
</evidence>
<evidence type="ECO:0000259" key="1">
    <source>
        <dbReference type="Pfam" id="PF03413"/>
    </source>
</evidence>
<evidence type="ECO:0000313" key="4">
    <source>
        <dbReference type="Proteomes" id="UP001596022"/>
    </source>
</evidence>
<dbReference type="Gene3D" id="3.10.450.40">
    <property type="match status" value="2"/>
</dbReference>